<evidence type="ECO:0000313" key="1">
    <source>
        <dbReference type="EMBL" id="OWA51543.1"/>
    </source>
</evidence>
<keyword evidence="2" id="KW-1185">Reference proteome</keyword>
<dbReference type="Proteomes" id="UP000192578">
    <property type="component" value="Unassembled WGS sequence"/>
</dbReference>
<accession>A0A9X6RKT1</accession>
<sequence length="225" mass="25152">MLVLAALFLTAVAAVPITPGGPIVAVFPAGSNVTWTGALPETMYHRIEFQFLDFQMNQTAPFATNLVQNLEIYTNFTFGPHMTFSPSSENLTEGTWSGQIPSSVEGYTQLFNGLYNGGSDNKINIDRTITGDMCGMIFDKGYFDVWVRPTNAATAGAFHEGYYTCFYNLNFGTALIHEGESRWSGIFQCNSGNLNNYSFRLWYQYRFYNIEPKMCTQSGFFHAGI</sequence>
<proteinExistence type="predicted"/>
<dbReference type="AlphaFoldDB" id="A0A9X6RKT1"/>
<gene>
    <name evidence="1" type="ORF">BV898_16022</name>
</gene>
<dbReference type="OrthoDB" id="10421397at2759"/>
<comment type="caution">
    <text evidence="1">The sequence shown here is derived from an EMBL/GenBank/DDBJ whole genome shotgun (WGS) entry which is preliminary data.</text>
</comment>
<protein>
    <submittedName>
        <fullName evidence="1">Uncharacterized protein</fullName>
    </submittedName>
</protein>
<organism evidence="1 2">
    <name type="scientific">Hypsibius exemplaris</name>
    <name type="common">Freshwater tardigrade</name>
    <dbReference type="NCBI Taxonomy" id="2072580"/>
    <lineage>
        <taxon>Eukaryota</taxon>
        <taxon>Metazoa</taxon>
        <taxon>Ecdysozoa</taxon>
        <taxon>Tardigrada</taxon>
        <taxon>Eutardigrada</taxon>
        <taxon>Parachela</taxon>
        <taxon>Hypsibioidea</taxon>
        <taxon>Hypsibiidae</taxon>
        <taxon>Hypsibius</taxon>
    </lineage>
</organism>
<dbReference type="EMBL" id="MTYJ01000231">
    <property type="protein sequence ID" value="OWA51543.1"/>
    <property type="molecule type" value="Genomic_DNA"/>
</dbReference>
<evidence type="ECO:0000313" key="2">
    <source>
        <dbReference type="Proteomes" id="UP000192578"/>
    </source>
</evidence>
<reference evidence="2" key="1">
    <citation type="submission" date="2017-01" db="EMBL/GenBank/DDBJ databases">
        <title>Comparative genomics of anhydrobiosis in the tardigrade Hypsibius dujardini.</title>
        <authorList>
            <person name="Yoshida Y."/>
            <person name="Koutsovoulos G."/>
            <person name="Laetsch D."/>
            <person name="Stevens L."/>
            <person name="Kumar S."/>
            <person name="Horikawa D."/>
            <person name="Ishino K."/>
            <person name="Komine S."/>
            <person name="Tomita M."/>
            <person name="Blaxter M."/>
            <person name="Arakawa K."/>
        </authorList>
    </citation>
    <scope>NUCLEOTIDE SEQUENCE [LARGE SCALE GENOMIC DNA]</scope>
    <source>
        <strain evidence="2">Z151</strain>
    </source>
</reference>
<name>A0A9X6RKT1_HYPEX</name>